<gene>
    <name evidence="2" type="ORF">COV54_00820</name>
</gene>
<dbReference type="Pfam" id="PF13524">
    <property type="entry name" value="Glyco_trans_1_2"/>
    <property type="match status" value="1"/>
</dbReference>
<dbReference type="PANTHER" id="PTHR12526">
    <property type="entry name" value="GLYCOSYLTRANSFERASE"/>
    <property type="match status" value="1"/>
</dbReference>
<accession>A0A2H0NF16</accession>
<dbReference type="Proteomes" id="UP000228867">
    <property type="component" value="Unassembled WGS sequence"/>
</dbReference>
<name>A0A2H0NF16_9BACT</name>
<comment type="caution">
    <text evidence="2">The sequence shown here is derived from an EMBL/GenBank/DDBJ whole genome shotgun (WGS) entry which is preliminary data.</text>
</comment>
<evidence type="ECO:0000313" key="3">
    <source>
        <dbReference type="Proteomes" id="UP000228867"/>
    </source>
</evidence>
<sequence length="322" mass="36445">MRILTHPVHTAWEYEFAKTGHEIFTVIPDEFTQLSDDGWGACRGTLVGGTVWNSKNRPMPDNVKPILLEDALRARFDVCIVHTIAWLEKLRKVTCPIILKVHVMPPPNFIPEWAEEIISAITFNNEIAINAVITTRPIFKNVIHVPVDSSVFNGYIGDYKRCLSIAHLIQVRPEKRLGRLNKIASIASIDLVGGGNEGIPYAIGEARSFEELLSFYKHYAVFLEVTNQLSMSCVEAMMVGMPVVLFPLTNRRSFLKNGENCLIAETEEAAAETIQYLFSDPVERKKLGMNARLSVLDYFDVTAFRQQWNQLLNRVVRGNLKK</sequence>
<dbReference type="EMBL" id="PCWR01000019">
    <property type="protein sequence ID" value="PIR07487.1"/>
    <property type="molecule type" value="Genomic_DNA"/>
</dbReference>
<evidence type="ECO:0000313" key="2">
    <source>
        <dbReference type="EMBL" id="PIR07487.1"/>
    </source>
</evidence>
<reference evidence="2 3" key="1">
    <citation type="submission" date="2017-09" db="EMBL/GenBank/DDBJ databases">
        <title>Depth-based differentiation of microbial function through sediment-hosted aquifers and enrichment of novel symbionts in the deep terrestrial subsurface.</title>
        <authorList>
            <person name="Probst A.J."/>
            <person name="Ladd B."/>
            <person name="Jarett J.K."/>
            <person name="Geller-Mcgrath D.E."/>
            <person name="Sieber C.M."/>
            <person name="Emerson J.B."/>
            <person name="Anantharaman K."/>
            <person name="Thomas B.C."/>
            <person name="Malmstrom R."/>
            <person name="Stieglmeier M."/>
            <person name="Klingl A."/>
            <person name="Woyke T."/>
            <person name="Ryan C.M."/>
            <person name="Banfield J.F."/>
        </authorList>
    </citation>
    <scope>NUCLEOTIDE SEQUENCE [LARGE SCALE GENOMIC DNA]</scope>
    <source>
        <strain evidence="2">CG11_big_fil_rev_8_21_14_0_20_38_23</strain>
    </source>
</reference>
<dbReference type="Gene3D" id="3.40.50.2000">
    <property type="entry name" value="Glycogen Phosphorylase B"/>
    <property type="match status" value="1"/>
</dbReference>
<feature type="domain" description="Spore protein YkvP/CgeB glycosyl transferase-like" evidence="1">
    <location>
        <begin position="200"/>
        <end position="301"/>
    </location>
</feature>
<dbReference type="InterPro" id="IPR055259">
    <property type="entry name" value="YkvP/CgeB_Glyco_trans-like"/>
</dbReference>
<evidence type="ECO:0000259" key="1">
    <source>
        <dbReference type="Pfam" id="PF13524"/>
    </source>
</evidence>
<organism evidence="2 3">
    <name type="scientific">Candidatus Jorgensenbacteria bacterium CG11_big_fil_rev_8_21_14_0_20_38_23</name>
    <dbReference type="NCBI Taxonomy" id="1974594"/>
    <lineage>
        <taxon>Bacteria</taxon>
        <taxon>Candidatus Joergenseniibacteriota</taxon>
    </lineage>
</organism>
<protein>
    <recommendedName>
        <fullName evidence="1">Spore protein YkvP/CgeB glycosyl transferase-like domain-containing protein</fullName>
    </recommendedName>
</protein>
<proteinExistence type="predicted"/>
<dbReference type="SUPFAM" id="SSF53756">
    <property type="entry name" value="UDP-Glycosyltransferase/glycogen phosphorylase"/>
    <property type="match status" value="1"/>
</dbReference>
<dbReference type="AlphaFoldDB" id="A0A2H0NF16"/>